<dbReference type="EMBL" id="JAAATY010000025">
    <property type="protein sequence ID" value="NRN69182.1"/>
    <property type="molecule type" value="Genomic_DNA"/>
</dbReference>
<proteinExistence type="predicted"/>
<gene>
    <name evidence="2" type="ORF">GC106_64380</name>
</gene>
<dbReference type="Proteomes" id="UP000763557">
    <property type="component" value="Unassembled WGS sequence"/>
</dbReference>
<protein>
    <submittedName>
        <fullName evidence="2">Alpha/beta hydrolase</fullName>
    </submittedName>
</protein>
<comment type="caution">
    <text evidence="2">The sequence shown here is derived from an EMBL/GenBank/DDBJ whole genome shotgun (WGS) entry which is preliminary data.</text>
</comment>
<dbReference type="InterPro" id="IPR050266">
    <property type="entry name" value="AB_hydrolase_sf"/>
</dbReference>
<dbReference type="PANTHER" id="PTHR43798:SF33">
    <property type="entry name" value="HYDROLASE, PUTATIVE (AFU_ORTHOLOGUE AFUA_2G14860)-RELATED"/>
    <property type="match status" value="1"/>
</dbReference>
<keyword evidence="3" id="KW-1185">Reference proteome</keyword>
<dbReference type="PRINTS" id="PR00111">
    <property type="entry name" value="ABHYDROLASE"/>
</dbReference>
<dbReference type="InterPro" id="IPR000073">
    <property type="entry name" value="AB_hydrolase_1"/>
</dbReference>
<evidence type="ECO:0000259" key="1">
    <source>
        <dbReference type="Pfam" id="PF00561"/>
    </source>
</evidence>
<name>A0ABX2FE50_9PSEU</name>
<feature type="domain" description="AB hydrolase-1" evidence="1">
    <location>
        <begin position="35"/>
        <end position="270"/>
    </location>
</feature>
<evidence type="ECO:0000313" key="2">
    <source>
        <dbReference type="EMBL" id="NRN69182.1"/>
    </source>
</evidence>
<accession>A0ABX2FE50</accession>
<evidence type="ECO:0000313" key="3">
    <source>
        <dbReference type="Proteomes" id="UP000763557"/>
    </source>
</evidence>
<dbReference type="PANTHER" id="PTHR43798">
    <property type="entry name" value="MONOACYLGLYCEROL LIPASE"/>
    <property type="match status" value="1"/>
</dbReference>
<dbReference type="InterPro" id="IPR029058">
    <property type="entry name" value="AB_hydrolase_fold"/>
</dbReference>
<sequence length="291" mass="32449">MSHVSDGQPQGGPIQETFVDTTAARFHYARAGTGPPVLLLPGAGGWKLTFQAMIGALAQHHTVYALDPPGQGRTEIRDRTFPFGVDAIARSIGGFLEAVGVTRTAIVGHSWGGGFALRFAELYPERVVRLALIAPAGIDVKDPWEFRFARLPLVGDLAVLFMTATAVRHMLRKSFTHQEHVPIDRVDEFLRTIRSPHRRAARLSDMLRVERSVQWRTTEQHLDLVEAPVLLMWGTDDRYFPVRLIERFTTRLPTVDAHVLPHGGHSLHDDLPEQTLALLTPFLTADDVPRK</sequence>
<dbReference type="GO" id="GO:0016787">
    <property type="term" value="F:hydrolase activity"/>
    <property type="evidence" value="ECO:0007669"/>
    <property type="project" value="UniProtKB-KW"/>
</dbReference>
<organism evidence="2 3">
    <name type="scientific">Kibdelosporangium persicum</name>
    <dbReference type="NCBI Taxonomy" id="2698649"/>
    <lineage>
        <taxon>Bacteria</taxon>
        <taxon>Bacillati</taxon>
        <taxon>Actinomycetota</taxon>
        <taxon>Actinomycetes</taxon>
        <taxon>Pseudonocardiales</taxon>
        <taxon>Pseudonocardiaceae</taxon>
        <taxon>Kibdelosporangium</taxon>
    </lineage>
</organism>
<reference evidence="2 3" key="1">
    <citation type="submission" date="2020-01" db="EMBL/GenBank/DDBJ databases">
        <title>Kibdelosporangium persica a novel Actinomycetes from a hot desert in Iran.</title>
        <authorList>
            <person name="Safaei N."/>
            <person name="Zaburannyi N."/>
            <person name="Mueller R."/>
            <person name="Wink J."/>
        </authorList>
    </citation>
    <scope>NUCLEOTIDE SEQUENCE [LARGE SCALE GENOMIC DNA]</scope>
    <source>
        <strain evidence="2 3">4NS15</strain>
    </source>
</reference>
<dbReference type="SUPFAM" id="SSF53474">
    <property type="entry name" value="alpha/beta-Hydrolases"/>
    <property type="match status" value="1"/>
</dbReference>
<dbReference type="Gene3D" id="3.40.50.1820">
    <property type="entry name" value="alpha/beta hydrolase"/>
    <property type="match status" value="1"/>
</dbReference>
<keyword evidence="2" id="KW-0378">Hydrolase</keyword>
<dbReference type="Pfam" id="PF00561">
    <property type="entry name" value="Abhydrolase_1"/>
    <property type="match status" value="1"/>
</dbReference>